<dbReference type="EMBL" id="CP113797">
    <property type="protein sequence ID" value="WAL60522.1"/>
    <property type="molecule type" value="Genomic_DNA"/>
</dbReference>
<evidence type="ECO:0000256" key="1">
    <source>
        <dbReference type="SAM" id="Phobius"/>
    </source>
</evidence>
<proteinExistence type="predicted"/>
<keyword evidence="1" id="KW-0812">Transmembrane</keyword>
<accession>A0A9E8ZEU7</accession>
<feature type="transmembrane region" description="Helical" evidence="1">
    <location>
        <begin position="482"/>
        <end position="504"/>
    </location>
</feature>
<dbReference type="AlphaFoldDB" id="A0A9E8ZEU7"/>
<keyword evidence="3" id="KW-1185">Reference proteome</keyword>
<protein>
    <submittedName>
        <fullName evidence="2">Uncharacterized protein</fullName>
    </submittedName>
</protein>
<keyword evidence="1" id="KW-0472">Membrane</keyword>
<reference evidence="2" key="1">
    <citation type="submission" date="2022-12" db="EMBL/GenBank/DDBJ databases">
        <title>Polyphasic identification of a Novel Hot-Spring Cyanobacterium Ocullathermofonsia sinensis gen nov. sp. nov. and Genomic Insights on its Adaptations to the Thermal Habitat.</title>
        <authorList>
            <person name="Daroch M."/>
            <person name="Tang J."/>
            <person name="Jiang Y."/>
        </authorList>
    </citation>
    <scope>NUCLEOTIDE SEQUENCE</scope>
    <source>
        <strain evidence="2">PKUAC-SCTA174</strain>
    </source>
</reference>
<dbReference type="RefSeq" id="WP_268610445.1">
    <property type="nucleotide sequence ID" value="NZ_CP113797.1"/>
</dbReference>
<dbReference type="KEGG" id="tsin:OXH18_00570"/>
<name>A0A9E8ZEU7_9CYAN</name>
<evidence type="ECO:0000313" key="3">
    <source>
        <dbReference type="Proteomes" id="UP001163152"/>
    </source>
</evidence>
<keyword evidence="1" id="KW-1133">Transmembrane helix</keyword>
<evidence type="ECO:0000313" key="2">
    <source>
        <dbReference type="EMBL" id="WAL60522.1"/>
    </source>
</evidence>
<organism evidence="2 3">
    <name type="scientific">Thermocoleostomius sinensis A174</name>
    <dbReference type="NCBI Taxonomy" id="2016057"/>
    <lineage>
        <taxon>Bacteria</taxon>
        <taxon>Bacillati</taxon>
        <taxon>Cyanobacteriota</taxon>
        <taxon>Cyanophyceae</taxon>
        <taxon>Oculatellales</taxon>
        <taxon>Oculatellaceae</taxon>
        <taxon>Thermocoleostomius</taxon>
    </lineage>
</organism>
<dbReference type="Proteomes" id="UP001163152">
    <property type="component" value="Chromosome"/>
</dbReference>
<gene>
    <name evidence="2" type="ORF">OXH18_00570</name>
</gene>
<sequence length="561" mass="64590">MKRSLDQDDPTEPTEFNTVQPDIIEQKLLGAGRSGEVFLLKTTEQQIARKIFFADPLANLVHYIFSGAPNPYIWNEDAIWCAYYRRKILSDLIQVWFGSYLQVADALSVDWHCQKRAYQLDAQFVQGRAVALRQPFRQGKDEEFPELVHHIMRPLQRKLIESGCDGLVWQAGKGNPVALNNFLLTESSAEADINGNENSNDDRAVPHFVWIDLESGVPALFPLNILTLFSFYIPKSLHHKQALFDDIDTAKLMQFIQHDRADITVELGEKKYIQLIEKIKQLEHHQRRWKSLRRVDRSIQYQYKKGRITATQAQWYTRHPIAWYGREIGRGLRQGLRGLFVTLPLKIADKIQTLQLKKFLATLGKLIISQSYRLEFTRDHVGDRIKQWQSRQQLSTDETEYLLSRLYSEHSSDYLVDFSMHVALKLLIYGFEVTFLPILYALGWINEVGAGILFLLDGPIARSTYTGIRMTQYTAQGKSMPWLALLVGLIPVIGTIAFPCQLIYSAGRQRGKVAQFIVYDSFTRLGQKIPIYGGEDTSTEHFFNRLGHRIIQALSSRHRAT</sequence>
<feature type="transmembrane region" description="Helical" evidence="1">
    <location>
        <begin position="426"/>
        <end position="445"/>
    </location>
</feature>